<evidence type="ECO:0000313" key="3">
    <source>
        <dbReference type="EMBL" id="SFH36420.1"/>
    </source>
</evidence>
<dbReference type="InterPro" id="IPR025419">
    <property type="entry name" value="DUF4142"/>
</dbReference>
<dbReference type="Gene3D" id="1.20.1260.10">
    <property type="match status" value="1"/>
</dbReference>
<dbReference type="EMBL" id="FOOT01000013">
    <property type="protein sequence ID" value="SFH36420.1"/>
    <property type="molecule type" value="Genomic_DNA"/>
</dbReference>
<dbReference type="AlphaFoldDB" id="A0A1I2ZFD0"/>
<proteinExistence type="predicted"/>
<gene>
    <name evidence="3" type="ORF">SAMN05421739_11350</name>
</gene>
<dbReference type="Pfam" id="PF13628">
    <property type="entry name" value="DUF4142"/>
    <property type="match status" value="1"/>
</dbReference>
<reference evidence="4" key="1">
    <citation type="submission" date="2016-10" db="EMBL/GenBank/DDBJ databases">
        <authorList>
            <person name="Varghese N."/>
            <person name="Submissions S."/>
        </authorList>
    </citation>
    <scope>NUCLEOTIDE SEQUENCE [LARGE SCALE GENOMIC DNA]</scope>
    <source>
        <strain evidence="4">LP51</strain>
    </source>
</reference>
<name>A0A1I2ZFD0_9BACT</name>
<dbReference type="Proteomes" id="UP000198724">
    <property type="component" value="Unassembled WGS sequence"/>
</dbReference>
<feature type="domain" description="DUF4142" evidence="2">
    <location>
        <begin position="23"/>
        <end position="164"/>
    </location>
</feature>
<dbReference type="PANTHER" id="PTHR38593:SF1">
    <property type="entry name" value="BLR2558 PROTEIN"/>
    <property type="match status" value="1"/>
</dbReference>
<dbReference type="InterPro" id="IPR012347">
    <property type="entry name" value="Ferritin-like"/>
</dbReference>
<evidence type="ECO:0000256" key="1">
    <source>
        <dbReference type="SAM" id="SignalP"/>
    </source>
</evidence>
<evidence type="ECO:0000313" key="4">
    <source>
        <dbReference type="Proteomes" id="UP000198724"/>
    </source>
</evidence>
<dbReference type="PANTHER" id="PTHR38593">
    <property type="entry name" value="BLR2558 PROTEIN"/>
    <property type="match status" value="1"/>
</dbReference>
<protein>
    <submittedName>
        <fullName evidence="3">Putative membrane protein</fullName>
    </submittedName>
</protein>
<evidence type="ECO:0000259" key="2">
    <source>
        <dbReference type="Pfam" id="PF13628"/>
    </source>
</evidence>
<keyword evidence="4" id="KW-1185">Reference proteome</keyword>
<dbReference type="STRING" id="1436961.SAMN05421739_11350"/>
<feature type="signal peptide" evidence="1">
    <location>
        <begin position="1"/>
        <end position="16"/>
    </location>
</feature>
<keyword evidence="1" id="KW-0732">Signal</keyword>
<accession>A0A1I2ZFD0</accession>
<feature type="chain" id="PRO_5011475768" evidence="1">
    <location>
        <begin position="17"/>
        <end position="171"/>
    </location>
</feature>
<sequence length="171" mass="18541">MGILLYFALLAAPATAQESPKLSDAEVASVAVIANQIDIDQARLAQERSENEAVLQFAQTMINDHEAVIKQATDLVQKLGVTPQENAVGKQLQANAAKTAKMLQTKSGAAFDKAYVDNEVAYHQAVISAVKDLLIPESENEELRGLLESIVPALQAHLEHAQMLQNQLNEK</sequence>
<organism evidence="3 4">
    <name type="scientific">Pontibacter chinhatensis</name>
    <dbReference type="NCBI Taxonomy" id="1436961"/>
    <lineage>
        <taxon>Bacteria</taxon>
        <taxon>Pseudomonadati</taxon>
        <taxon>Bacteroidota</taxon>
        <taxon>Cytophagia</taxon>
        <taxon>Cytophagales</taxon>
        <taxon>Hymenobacteraceae</taxon>
        <taxon>Pontibacter</taxon>
    </lineage>
</organism>